<sequence length="71" mass="7601">MIKQNVNNRQLFDGDAISMSTPFTFDARLGTDHRLDRGERPEAPAPGQGVHAFAGVIVRSDPGSSPRPVAA</sequence>
<keyword evidence="2" id="KW-1185">Reference proteome</keyword>
<dbReference type="RefSeq" id="WP_179844784.1">
    <property type="nucleotide sequence ID" value="NZ_JACCBA010000001.1"/>
</dbReference>
<dbReference type="Proteomes" id="UP000529783">
    <property type="component" value="Unassembled WGS sequence"/>
</dbReference>
<gene>
    <name evidence="1" type="ORF">BJY14_003734</name>
</gene>
<proteinExistence type="predicted"/>
<evidence type="ECO:0000313" key="1">
    <source>
        <dbReference type="EMBL" id="NYD47751.1"/>
    </source>
</evidence>
<organism evidence="1 2">
    <name type="scientific">Actinomadura luteofluorescens</name>
    <dbReference type="NCBI Taxonomy" id="46163"/>
    <lineage>
        <taxon>Bacteria</taxon>
        <taxon>Bacillati</taxon>
        <taxon>Actinomycetota</taxon>
        <taxon>Actinomycetes</taxon>
        <taxon>Streptosporangiales</taxon>
        <taxon>Thermomonosporaceae</taxon>
        <taxon>Actinomadura</taxon>
    </lineage>
</organism>
<evidence type="ECO:0000313" key="2">
    <source>
        <dbReference type="Proteomes" id="UP000529783"/>
    </source>
</evidence>
<protein>
    <submittedName>
        <fullName evidence="1">Uncharacterized protein</fullName>
    </submittedName>
</protein>
<accession>A0A7Y9JGL7</accession>
<dbReference type="AlphaFoldDB" id="A0A7Y9JGL7"/>
<reference evidence="1 2" key="1">
    <citation type="submission" date="2020-07" db="EMBL/GenBank/DDBJ databases">
        <title>Sequencing the genomes of 1000 actinobacteria strains.</title>
        <authorList>
            <person name="Klenk H.-P."/>
        </authorList>
    </citation>
    <scope>NUCLEOTIDE SEQUENCE [LARGE SCALE GENOMIC DNA]</scope>
    <source>
        <strain evidence="1 2">DSM 40398</strain>
    </source>
</reference>
<comment type="caution">
    <text evidence="1">The sequence shown here is derived from an EMBL/GenBank/DDBJ whole genome shotgun (WGS) entry which is preliminary data.</text>
</comment>
<name>A0A7Y9JGL7_9ACTN</name>
<dbReference type="EMBL" id="JACCBA010000001">
    <property type="protein sequence ID" value="NYD47751.1"/>
    <property type="molecule type" value="Genomic_DNA"/>
</dbReference>